<comment type="caution">
    <text evidence="1">The sequence shown here is derived from an EMBL/GenBank/DDBJ whole genome shotgun (WGS) entry which is preliminary data.</text>
</comment>
<dbReference type="PANTHER" id="PTHR36795">
    <property type="entry name" value="OS01G0938400 PROTEIN"/>
    <property type="match status" value="1"/>
</dbReference>
<proteinExistence type="predicted"/>
<organism evidence="1 2">
    <name type="scientific">Castanea mollissima</name>
    <name type="common">Chinese chestnut</name>
    <dbReference type="NCBI Taxonomy" id="60419"/>
    <lineage>
        <taxon>Eukaryota</taxon>
        <taxon>Viridiplantae</taxon>
        <taxon>Streptophyta</taxon>
        <taxon>Embryophyta</taxon>
        <taxon>Tracheophyta</taxon>
        <taxon>Spermatophyta</taxon>
        <taxon>Magnoliopsida</taxon>
        <taxon>eudicotyledons</taxon>
        <taxon>Gunneridae</taxon>
        <taxon>Pentapetalae</taxon>
        <taxon>rosids</taxon>
        <taxon>fabids</taxon>
        <taxon>Fagales</taxon>
        <taxon>Fagaceae</taxon>
        <taxon>Castanea</taxon>
    </lineage>
</organism>
<accession>A0A8J4RLB9</accession>
<name>A0A8J4RLB9_9ROSI</name>
<evidence type="ECO:0000313" key="2">
    <source>
        <dbReference type="Proteomes" id="UP000737018"/>
    </source>
</evidence>
<dbReference type="AlphaFoldDB" id="A0A8J4RLB9"/>
<protein>
    <submittedName>
        <fullName evidence="1">Uncharacterized protein</fullName>
    </submittedName>
</protein>
<dbReference type="EMBL" id="JRKL02000066">
    <property type="protein sequence ID" value="KAF3975637.1"/>
    <property type="molecule type" value="Genomic_DNA"/>
</dbReference>
<evidence type="ECO:0000313" key="1">
    <source>
        <dbReference type="EMBL" id="KAF3975637.1"/>
    </source>
</evidence>
<sequence>MASANFSYYKLKQESWLIDEESTEERSLRKIRTWPKITRLPGRRRPKLQIPGLRRFLRKKKRFFNRVKVSWRNALKRLKNGQVHMNDLFGGSYLVMQFNYSTPFTCGERPYMGHGLHGMPSRQGRIA</sequence>
<dbReference type="Proteomes" id="UP000737018">
    <property type="component" value="Unassembled WGS sequence"/>
</dbReference>
<keyword evidence="2" id="KW-1185">Reference proteome</keyword>
<reference evidence="1" key="1">
    <citation type="submission" date="2020-03" db="EMBL/GenBank/DDBJ databases">
        <title>Castanea mollissima Vanexum genome sequencing.</title>
        <authorList>
            <person name="Staton M."/>
        </authorList>
    </citation>
    <scope>NUCLEOTIDE SEQUENCE</scope>
    <source>
        <tissue evidence="1">Leaf</tissue>
    </source>
</reference>
<dbReference type="PANTHER" id="PTHR36795:SF3">
    <property type="match status" value="1"/>
</dbReference>
<gene>
    <name evidence="1" type="ORF">CMV_001116</name>
</gene>
<dbReference type="OrthoDB" id="1932414at2759"/>